<dbReference type="Proteomes" id="UP000176282">
    <property type="component" value="Unassembled WGS sequence"/>
</dbReference>
<proteinExistence type="predicted"/>
<comment type="caution">
    <text evidence="1">The sequence shown here is derived from an EMBL/GenBank/DDBJ whole genome shotgun (WGS) entry which is preliminary data.</text>
</comment>
<gene>
    <name evidence="1" type="ORF">A3J66_02340</name>
</gene>
<accession>A0A1F6M1C8</accession>
<evidence type="ECO:0000313" key="2">
    <source>
        <dbReference type="Proteomes" id="UP000176282"/>
    </source>
</evidence>
<organism evidence="1 2">
    <name type="scientific">Candidatus Magasanikbacteria bacterium RIFCSPHIGHO2_02_FULL_47_14</name>
    <dbReference type="NCBI Taxonomy" id="1798680"/>
    <lineage>
        <taxon>Bacteria</taxon>
        <taxon>Candidatus Magasanikiibacteriota</taxon>
    </lineage>
</organism>
<protein>
    <submittedName>
        <fullName evidence="1">Uncharacterized protein</fullName>
    </submittedName>
</protein>
<evidence type="ECO:0000313" key="1">
    <source>
        <dbReference type="EMBL" id="OGH65440.1"/>
    </source>
</evidence>
<sequence length="164" mass="18241">MAYREYKPLTGPIFCGRTGIEETQHTGGRKMSGTSEETTLMAYIDPVAGTEMLTGFNLVWRFEAAAAPERQAEAIATMLQAMLTVGGIETGDPVRREDPAHYVSFAIGCGAEPAPHDTWVLFSESDRTISIYCHHHEGSWRETIDHFLIGVSRLFAWTVKFRTA</sequence>
<dbReference type="EMBL" id="MFQB01000047">
    <property type="protein sequence ID" value="OGH65440.1"/>
    <property type="molecule type" value="Genomic_DNA"/>
</dbReference>
<dbReference type="AlphaFoldDB" id="A0A1F6M1C8"/>
<reference evidence="1 2" key="1">
    <citation type="journal article" date="2016" name="Nat. Commun.">
        <title>Thousands of microbial genomes shed light on interconnected biogeochemical processes in an aquifer system.</title>
        <authorList>
            <person name="Anantharaman K."/>
            <person name="Brown C.T."/>
            <person name="Hug L.A."/>
            <person name="Sharon I."/>
            <person name="Castelle C.J."/>
            <person name="Probst A.J."/>
            <person name="Thomas B.C."/>
            <person name="Singh A."/>
            <person name="Wilkins M.J."/>
            <person name="Karaoz U."/>
            <person name="Brodie E.L."/>
            <person name="Williams K.H."/>
            <person name="Hubbard S.S."/>
            <person name="Banfield J.F."/>
        </authorList>
    </citation>
    <scope>NUCLEOTIDE SEQUENCE [LARGE SCALE GENOMIC DNA]</scope>
</reference>
<name>A0A1F6M1C8_9BACT</name>